<dbReference type="RefSeq" id="WP_147389015.1">
    <property type="nucleotide sequence ID" value="NZ_AQHF01000026.1"/>
</dbReference>
<dbReference type="Proteomes" id="UP000660708">
    <property type="component" value="Unassembled WGS sequence"/>
</dbReference>
<proteinExistence type="predicted"/>
<gene>
    <name evidence="1" type="ORF">PPEP_a1607</name>
</gene>
<protein>
    <recommendedName>
        <fullName evidence="3">Restriction endonuclease</fullName>
    </recommendedName>
</protein>
<evidence type="ECO:0000313" key="1">
    <source>
        <dbReference type="EMBL" id="MBE0347200.1"/>
    </source>
</evidence>
<comment type="caution">
    <text evidence="1">The sequence shown here is derived from an EMBL/GenBank/DDBJ whole genome shotgun (WGS) entry which is preliminary data.</text>
</comment>
<dbReference type="EMBL" id="AQHF01000026">
    <property type="protein sequence ID" value="MBE0347200.1"/>
    <property type="molecule type" value="Genomic_DNA"/>
</dbReference>
<name>A0A8I0MXX9_9GAMM</name>
<evidence type="ECO:0000313" key="2">
    <source>
        <dbReference type="Proteomes" id="UP000660708"/>
    </source>
</evidence>
<organism evidence="1 2">
    <name type="scientific">Pseudoalteromonas peptidolytica F12-50-A1</name>
    <dbReference type="NCBI Taxonomy" id="1315280"/>
    <lineage>
        <taxon>Bacteria</taxon>
        <taxon>Pseudomonadati</taxon>
        <taxon>Pseudomonadota</taxon>
        <taxon>Gammaproteobacteria</taxon>
        <taxon>Alteromonadales</taxon>
        <taxon>Pseudoalteromonadaceae</taxon>
        <taxon>Pseudoalteromonas</taxon>
    </lineage>
</organism>
<accession>A0A8I0MXX9</accession>
<sequence>MTSPYSHFVDELAEKHGVSKTGLLKKFLEFKTRAVKGNSKSRRNWAAVYTISVICEDYVAGQKNGSSSTSLLRRIRQKPYGSKLQNHHLDNRLNGEFKKKYRTDLEIMDIDGSNRKVSEAILGEAGDKPEAVAKFAVDVVATYASIIAKIEIAFLTEISSANTQQDILKTIVKAFNATSDARVFEIVSFAILHLSFKKIKASFSTSSGEIETSPLMLYKTGRTNANDGGIDFVLKPIGKFFQVTEGIDFKKYFLDFDKVNRFPLSFVVKTSLSVDEVQSQIRLKASREMDELKVELYMSLFEDIYTLNELSDYLQELSTDNNSIEQLKQIIINCYKLEFSLSD</sequence>
<evidence type="ECO:0008006" key="3">
    <source>
        <dbReference type="Google" id="ProtNLM"/>
    </source>
</evidence>
<dbReference type="AlphaFoldDB" id="A0A8I0MXX9"/>
<reference evidence="1 2" key="1">
    <citation type="submission" date="2015-06" db="EMBL/GenBank/DDBJ databases">
        <title>Genome sequence of Pseudoalteromonas peptidolytica.</title>
        <authorList>
            <person name="Xie B.-B."/>
            <person name="Rong J.-C."/>
            <person name="Qin Q.-L."/>
            <person name="Zhang Y.-Z."/>
        </authorList>
    </citation>
    <scope>NUCLEOTIDE SEQUENCE [LARGE SCALE GENOMIC DNA]</scope>
    <source>
        <strain evidence="1 2">F12-50-A1</strain>
    </source>
</reference>
<keyword evidence="2" id="KW-1185">Reference proteome</keyword>